<dbReference type="GO" id="GO:0045944">
    <property type="term" value="P:positive regulation of transcription by RNA polymerase II"/>
    <property type="evidence" value="ECO:0007669"/>
    <property type="project" value="TreeGrafter"/>
</dbReference>
<dbReference type="PROSITE" id="PS50157">
    <property type="entry name" value="ZINC_FINGER_C2H2_2"/>
    <property type="match status" value="8"/>
</dbReference>
<gene>
    <name evidence="13" type="ORF">PODLI_1B021597</name>
</gene>
<dbReference type="PROSITE" id="PS00028">
    <property type="entry name" value="ZINC_FINGER_C2H2_1"/>
    <property type="match status" value="6"/>
</dbReference>
<dbReference type="InterPro" id="IPR003604">
    <property type="entry name" value="Matrin/U1-like-C_Znf_C2H2"/>
</dbReference>
<feature type="domain" description="C2H2-type" evidence="12">
    <location>
        <begin position="767"/>
        <end position="795"/>
    </location>
</feature>
<feature type="domain" description="C2H2-type" evidence="12">
    <location>
        <begin position="1779"/>
        <end position="1806"/>
    </location>
</feature>
<dbReference type="GO" id="GO:0008270">
    <property type="term" value="F:zinc ion binding"/>
    <property type="evidence" value="ECO:0007669"/>
    <property type="project" value="UniProtKB-KW"/>
</dbReference>
<dbReference type="FunFam" id="3.30.160.60:FF:001710">
    <property type="entry name" value="Zinc finger protein 407 isoform 1"/>
    <property type="match status" value="1"/>
</dbReference>
<dbReference type="FunFam" id="3.30.160.60:FF:000721">
    <property type="entry name" value="Zinc finger protein 407"/>
    <property type="match status" value="1"/>
</dbReference>
<dbReference type="FunFam" id="3.30.160.60:FF:001819">
    <property type="entry name" value="zinc finger protein 407"/>
    <property type="match status" value="1"/>
</dbReference>
<evidence type="ECO:0000256" key="2">
    <source>
        <dbReference type="ARBA" id="ARBA00022723"/>
    </source>
</evidence>
<dbReference type="FunFam" id="3.30.160.60:FF:001514">
    <property type="entry name" value="Zinc finger protein 407"/>
    <property type="match status" value="1"/>
</dbReference>
<feature type="domain" description="C2H2-type" evidence="12">
    <location>
        <begin position="1693"/>
        <end position="1720"/>
    </location>
</feature>
<evidence type="ECO:0000256" key="7">
    <source>
        <dbReference type="ARBA" id="ARBA00023125"/>
    </source>
</evidence>
<reference evidence="13" key="1">
    <citation type="submission" date="2022-12" db="EMBL/GenBank/DDBJ databases">
        <authorList>
            <person name="Alioto T."/>
            <person name="Alioto T."/>
            <person name="Gomez Garrido J."/>
        </authorList>
    </citation>
    <scope>NUCLEOTIDE SEQUENCE</scope>
</reference>
<evidence type="ECO:0000256" key="10">
    <source>
        <dbReference type="PROSITE-ProRule" id="PRU00042"/>
    </source>
</evidence>
<evidence type="ECO:0000256" key="8">
    <source>
        <dbReference type="ARBA" id="ARBA00023163"/>
    </source>
</evidence>
<feature type="domain" description="C2H2-type" evidence="12">
    <location>
        <begin position="1509"/>
        <end position="1538"/>
    </location>
</feature>
<keyword evidence="9" id="KW-0539">Nucleus</keyword>
<dbReference type="SMART" id="SM00451">
    <property type="entry name" value="ZnF_U1"/>
    <property type="match status" value="5"/>
</dbReference>
<dbReference type="PANTHER" id="PTHR24403:SF60">
    <property type="entry name" value="ZINC FINGER PROTEIN 407"/>
    <property type="match status" value="1"/>
</dbReference>
<dbReference type="FunFam" id="3.30.160.60:FF:001030">
    <property type="entry name" value="Zinc finger protein 407"/>
    <property type="match status" value="1"/>
</dbReference>
<dbReference type="FunFam" id="3.30.160.60:FF:000969">
    <property type="entry name" value="Zinc finger protein 407"/>
    <property type="match status" value="1"/>
</dbReference>
<dbReference type="InterPro" id="IPR013087">
    <property type="entry name" value="Znf_C2H2_type"/>
</dbReference>
<keyword evidence="3" id="KW-0677">Repeat</keyword>
<dbReference type="Proteomes" id="UP001178461">
    <property type="component" value="Chromosome 7"/>
</dbReference>
<feature type="region of interest" description="Disordered" evidence="11">
    <location>
        <begin position="110"/>
        <end position="129"/>
    </location>
</feature>
<feature type="compositionally biased region" description="Polar residues" evidence="11">
    <location>
        <begin position="470"/>
        <end position="481"/>
    </location>
</feature>
<dbReference type="Pfam" id="PF00096">
    <property type="entry name" value="zf-C2H2"/>
    <property type="match status" value="1"/>
</dbReference>
<feature type="region of interest" description="Disordered" evidence="11">
    <location>
        <begin position="440"/>
        <end position="481"/>
    </location>
</feature>
<feature type="domain" description="C2H2-type" evidence="12">
    <location>
        <begin position="1551"/>
        <end position="1574"/>
    </location>
</feature>
<feature type="domain" description="C2H2-type" evidence="12">
    <location>
        <begin position="1751"/>
        <end position="1778"/>
    </location>
</feature>
<accession>A0AA35KLL2</accession>
<protein>
    <submittedName>
        <fullName evidence="13">Finger 407</fullName>
    </submittedName>
</protein>
<proteinExistence type="predicted"/>
<sequence length="2328" mass="258564">MFRLKGASHNPAPSLLATRNAQQRKARVTARAPLNAPEGAGSDLHAARGATEVQLRPSLLQRESRAARGATAAVAFHTFPVFPPLHHHKRRRTASPSDSSTADELNYTFSAEGQKNPGEKHEECATAKRPLSKSAIEDCMATNIVENEPVSKRLKLTVVQNAEENEGKLSNATRCEGSVDGTSNTTNETIKDEAISACQSSDALCVQHDFKSEDNSTQEIHVENEHTQVDQTPLPECTSSFQNDEASVSCATSSVENIFKCKPHEEIFSTYPDLEKHIQESHLQHSEQQVNLHCTDKSECTPSLQTHSKPTAGQLRLYFCNLCGFQSFEKDLLQAHFLGKTHLRRQNLAARGGFVKILTKKPFLKKQQYLVKEKNVQAKSALNKPKIRHAGSNPLKTSSNKLKKFKTCHQLFVEMVSSKNISAETTENTTNEEVLFSSVGGNGDAHSEKLEEVSGPSKCNPDVSEPAEGSQATISSSNTTGILDRFPHNRNIFSRRITFKQSGSFRLNQQIKKRYNLLGLGKRNRPDSTLKHSIRTDFSQGDTSQVHLKVLETEEDLCKADTGTLSLDPDGANACSSVTLELDNSPKKAVEAQKGPHPCTHCGCTLPNTVLELDVDRDKADELKFQCRTCGYSCGTKEDFELHRQKNNHCMGDCKINCPQCSFFALNEVSFGEHMRDEHGMSHCCVTCRLYFLNEEEVAVHNTTEQHISLSAQGNTVRPLSNATQQTASCILVETSVLPKVAEEMPKPLVIHPANEFKESVLSRTQFQCKKCFYKTRSSSVLTRHIKLRHAQEYHFLCKACNLYSLSKEGMEKHIKRSKHLENARKNNIGLRFEECIERVCVGGSDGKKATEPSTYGSLKTVSENENVPLPFCTLENVSINKELFPSGEMLKCSELVLGSGQKRGRPKGTISRTCPHCGLLASSVTNLTVHIRRKHSHQYSYLCKVCNYYTVTKGDMERHCATKKHKGRLEANGKQNIEIIVCPEEGNVETSSKKINSSGGVNELVDHGSSPLDNAALESQGNDQGNAIQVQGENVPQLSELGRDRNPSEIKQHIIEELGNVNQARDSLAQTRSLNTNDNKCAHCSFVAHSFSSLEVHIKRKHTKEFEYYCMACDYYAVTRREMIRHAATEKHKIKRQSYVCNTSGEETDVADTGKEQQPTDEIQIILDGTKYQNTVEEKCLDVQATQKVKKALNYLVLEDGAPSEVPKEGYVADTVDVGVDQGREEGVSEENVPKAVVEVHEVFTHKETVHCVLQEKVEDQRTVKSNFNFTIETGSKNLAVSKDSPDMNFMSNKMEEDSEGELQSIAVAAEEVKNEEIQLPIISETCCALEQQTIDENIEGTMKTIHNLQEQKMTQQSSAIEEEGTLSAEQHEVEVSLNNIWGSEVSIVESVQESNEASDAFAGAEGRVKEEIAVQNCGQFDSSIVKLKSHEDGCEPVDHIADGQNLSGLRTLKVDVPQGGGKKKKAEGQPLGESTRIRCDDCGFLADGLSGLNVHIAMKHPSKEKHFHCLLCGKSFYTESNLHQHLASAGHMRNEQASVEELPEGGATFKCVKCTEPFDSEQNLFLHIKEQHEELLREVNKYIVEDTEQINREREENKGNICKYCGKMCRSSNSMAFLAHIRTHTGSKPFKCKICHFATAQLGDARNHVKRHLGMREYKCHVCGVAFVMKKHLNTHLLGKHGVGTPKERKFACPLCDRSFTEKWALNNHMKLHTGEKPYKCSWPTCHYSFLTVSAMKDHYRTHTGEKSFLCDLCGFAGGTRHALTKHRRQHTGEKPFKCDECNFASTTQSHLTRHKRVHTGEKPYRCPWCDYRSNCAENIRKHILHTGKHEGVKMYNCPKCEYGTNIPVEFRNHLKELHPDIENPDLAYLHAGIVSKSYECRLKGQGATFVETTSPFTTAALDEISPVKDKSLHDGRRHLQSTEQVQQVIIIQGYDSDFAIDASVEETAAATLQTLAMAGQVARVVHITEDGQVITTSQNGSHVSTMIPGQILAEQLSDGKTQVVVVEGPLGGNDIEDAVSIGAASDPGNTTVQQIMRREILEPPDVTRVHPPESASALDALLCAVTELGKAENKAELLDRARFCHKEALQMSNPETDIVCNDTTAQETQMFHEAQETEEEQEPMEVVTQVVHPSTIIASQERAQVTFKKMVEGVLQFAVCDTAAADQLIKEGVTQVIVNEEGTVHMVAREGSQIIMQEAGSHALSVRSEHMDLVESDGEISQIIVTEEIAQAMVQDSNTNFSDGPTHYIVTRLPQEIEDESGVYSHAVIKTDEQQEIVQTGTVINSNNVCDGNAEHLASMVIFTEDCSQTAIIQGQRDNNELQEA</sequence>
<evidence type="ECO:0000256" key="4">
    <source>
        <dbReference type="ARBA" id="ARBA00022771"/>
    </source>
</evidence>
<comment type="subcellular location">
    <subcellularLocation>
        <location evidence="1">Nucleus</location>
    </subcellularLocation>
</comment>
<evidence type="ECO:0000313" key="14">
    <source>
        <dbReference type="Proteomes" id="UP001178461"/>
    </source>
</evidence>
<keyword evidence="6" id="KW-0805">Transcription regulation</keyword>
<feature type="region of interest" description="Disordered" evidence="11">
    <location>
        <begin position="1"/>
        <end position="46"/>
    </location>
</feature>
<dbReference type="PANTHER" id="PTHR24403">
    <property type="entry name" value="ZINC FINGER PROTEIN"/>
    <property type="match status" value="1"/>
</dbReference>
<keyword evidence="7" id="KW-0238">DNA-binding</keyword>
<dbReference type="GO" id="GO:0005634">
    <property type="term" value="C:nucleus"/>
    <property type="evidence" value="ECO:0007669"/>
    <property type="project" value="UniProtKB-SubCell"/>
</dbReference>
<feature type="compositionally biased region" description="Basic and acidic residues" evidence="11">
    <location>
        <begin position="117"/>
        <end position="126"/>
    </location>
</feature>
<evidence type="ECO:0000256" key="11">
    <source>
        <dbReference type="SAM" id="MobiDB-lite"/>
    </source>
</evidence>
<keyword evidence="4 10" id="KW-0863">Zinc-finger</keyword>
<evidence type="ECO:0000313" key="13">
    <source>
        <dbReference type="EMBL" id="CAI5779824.1"/>
    </source>
</evidence>
<dbReference type="InterPro" id="IPR050688">
    <property type="entry name" value="Zinc_finger/UBP_domain"/>
</dbReference>
<organism evidence="13 14">
    <name type="scientific">Podarcis lilfordi</name>
    <name type="common">Lilford's wall lizard</name>
    <dbReference type="NCBI Taxonomy" id="74358"/>
    <lineage>
        <taxon>Eukaryota</taxon>
        <taxon>Metazoa</taxon>
        <taxon>Chordata</taxon>
        <taxon>Craniata</taxon>
        <taxon>Vertebrata</taxon>
        <taxon>Euteleostomi</taxon>
        <taxon>Lepidosauria</taxon>
        <taxon>Squamata</taxon>
        <taxon>Bifurcata</taxon>
        <taxon>Unidentata</taxon>
        <taxon>Episquamata</taxon>
        <taxon>Laterata</taxon>
        <taxon>Lacertibaenia</taxon>
        <taxon>Lacertidae</taxon>
        <taxon>Podarcis</taxon>
    </lineage>
</organism>
<feature type="domain" description="C2H2-type" evidence="12">
    <location>
        <begin position="1660"/>
        <end position="1688"/>
    </location>
</feature>
<feature type="region of interest" description="Disordered" evidence="11">
    <location>
        <begin position="991"/>
        <end position="1021"/>
    </location>
</feature>
<evidence type="ECO:0000256" key="6">
    <source>
        <dbReference type="ARBA" id="ARBA00023015"/>
    </source>
</evidence>
<dbReference type="FunFam" id="3.30.160.60:FF:001138">
    <property type="entry name" value="zinc finger protein 407 isoform X1"/>
    <property type="match status" value="1"/>
</dbReference>
<evidence type="ECO:0000256" key="5">
    <source>
        <dbReference type="ARBA" id="ARBA00022833"/>
    </source>
</evidence>
<keyword evidence="5" id="KW-0862">Zinc</keyword>
<dbReference type="GO" id="GO:0003677">
    <property type="term" value="F:DNA binding"/>
    <property type="evidence" value="ECO:0007669"/>
    <property type="project" value="UniProtKB-KW"/>
</dbReference>
<keyword evidence="2" id="KW-0479">Metal-binding</keyword>
<dbReference type="InterPro" id="IPR036236">
    <property type="entry name" value="Znf_C2H2_sf"/>
</dbReference>
<feature type="compositionally biased region" description="Polar residues" evidence="11">
    <location>
        <begin position="991"/>
        <end position="1001"/>
    </location>
</feature>
<dbReference type="SUPFAM" id="SSF57667">
    <property type="entry name" value="beta-beta-alpha zinc fingers"/>
    <property type="match status" value="5"/>
</dbReference>
<evidence type="ECO:0000256" key="1">
    <source>
        <dbReference type="ARBA" id="ARBA00004123"/>
    </source>
</evidence>
<dbReference type="EMBL" id="OX395132">
    <property type="protein sequence ID" value="CAI5779824.1"/>
    <property type="molecule type" value="Genomic_DNA"/>
</dbReference>
<keyword evidence="14" id="KW-1185">Reference proteome</keyword>
<evidence type="ECO:0000256" key="9">
    <source>
        <dbReference type="ARBA" id="ARBA00023242"/>
    </source>
</evidence>
<dbReference type="SMART" id="SM00355">
    <property type="entry name" value="ZnF_C2H2"/>
    <property type="match status" value="23"/>
</dbReference>
<dbReference type="Pfam" id="PF13894">
    <property type="entry name" value="zf-C2H2_4"/>
    <property type="match status" value="1"/>
</dbReference>
<keyword evidence="8" id="KW-0804">Transcription</keyword>
<dbReference type="FunFam" id="3.30.160.60:FF:001109">
    <property type="entry name" value="Zinc finger protein 407"/>
    <property type="match status" value="1"/>
</dbReference>
<dbReference type="Gene3D" id="3.30.160.60">
    <property type="entry name" value="Classic Zinc Finger"/>
    <property type="match status" value="11"/>
</dbReference>
<evidence type="ECO:0000259" key="12">
    <source>
        <dbReference type="PROSITE" id="PS50157"/>
    </source>
</evidence>
<dbReference type="FunFam" id="3.30.160.60:FF:001689">
    <property type="entry name" value="zinc finger protein 407"/>
    <property type="match status" value="1"/>
</dbReference>
<dbReference type="FunFam" id="3.30.160.60:FF:000322">
    <property type="entry name" value="GDNF-inducible zinc finger protein 1"/>
    <property type="match status" value="1"/>
</dbReference>
<evidence type="ECO:0000256" key="3">
    <source>
        <dbReference type="ARBA" id="ARBA00022737"/>
    </source>
</evidence>
<name>A0AA35KLL2_9SAUR</name>
<feature type="domain" description="C2H2-type" evidence="12">
    <location>
        <begin position="1721"/>
        <end position="1750"/>
    </location>
</feature>